<evidence type="ECO:0000313" key="3">
    <source>
        <dbReference type="Proteomes" id="UP000076744"/>
    </source>
</evidence>
<dbReference type="Proteomes" id="UP000076744">
    <property type="component" value="Unassembled WGS sequence"/>
</dbReference>
<gene>
    <name evidence="2" type="ORF">ISF_00437</name>
</gene>
<comment type="caution">
    <text evidence="2">The sequence shown here is derived from an EMBL/GenBank/DDBJ whole genome shotgun (WGS) entry which is preliminary data.</text>
</comment>
<keyword evidence="3" id="KW-1185">Reference proteome</keyword>
<dbReference type="RefSeq" id="XP_018708494.1">
    <property type="nucleotide sequence ID" value="XM_018844044.1"/>
</dbReference>
<protein>
    <recommendedName>
        <fullName evidence="1">DUF3074 domain-containing protein</fullName>
    </recommendedName>
</protein>
<dbReference type="InterPro" id="IPR024500">
    <property type="entry name" value="DUF3074"/>
</dbReference>
<name>A0A168E9E7_CORFA</name>
<dbReference type="STRING" id="1081104.A0A168E9E7"/>
<evidence type="ECO:0000313" key="2">
    <source>
        <dbReference type="EMBL" id="OAA73536.1"/>
    </source>
</evidence>
<dbReference type="PANTHER" id="PTHR40370:SF1">
    <property type="entry name" value="DUF3074 DOMAIN-CONTAINING PROTEIN"/>
    <property type="match status" value="1"/>
</dbReference>
<reference evidence="2 3" key="1">
    <citation type="journal article" date="2016" name="Genome Biol. Evol.">
        <title>Divergent and convergent evolution of fungal pathogenicity.</title>
        <authorList>
            <person name="Shang Y."/>
            <person name="Xiao G."/>
            <person name="Zheng P."/>
            <person name="Cen K."/>
            <person name="Zhan S."/>
            <person name="Wang C."/>
        </authorList>
    </citation>
    <scope>NUCLEOTIDE SEQUENCE [LARGE SCALE GENOMIC DNA]</scope>
    <source>
        <strain evidence="2 3">ARSEF 2679</strain>
    </source>
</reference>
<accession>A0A168E9E7</accession>
<dbReference type="Pfam" id="PF11274">
    <property type="entry name" value="DUF3074"/>
    <property type="match status" value="1"/>
</dbReference>
<dbReference type="AlphaFoldDB" id="A0A168E9E7"/>
<dbReference type="OrthoDB" id="6423603at2759"/>
<organism evidence="2 3">
    <name type="scientific">Cordyceps fumosorosea (strain ARSEF 2679)</name>
    <name type="common">Isaria fumosorosea</name>
    <dbReference type="NCBI Taxonomy" id="1081104"/>
    <lineage>
        <taxon>Eukaryota</taxon>
        <taxon>Fungi</taxon>
        <taxon>Dikarya</taxon>
        <taxon>Ascomycota</taxon>
        <taxon>Pezizomycotina</taxon>
        <taxon>Sordariomycetes</taxon>
        <taxon>Hypocreomycetidae</taxon>
        <taxon>Hypocreales</taxon>
        <taxon>Cordycipitaceae</taxon>
        <taxon>Cordyceps</taxon>
    </lineage>
</organism>
<dbReference type="EMBL" id="AZHB01000001">
    <property type="protein sequence ID" value="OAA73536.1"/>
    <property type="molecule type" value="Genomic_DNA"/>
</dbReference>
<feature type="domain" description="DUF3074" evidence="1">
    <location>
        <begin position="107"/>
        <end position="289"/>
    </location>
</feature>
<sequence>MAQKIGPLVHLWGIDPSQLPAETASGTQLIPLLTGLLSEALPFIHDVPAGQGDSSSSWKFRKTHSYPTSAASVGVYEKKIPADAMRRVAADHAGQLPQVRDAGAETWFLRRSVHEDAARRGTASWEEFVAHFKAHHAESEMGFTTAIVGTTPRRSWDCAGLAIRVGGETWTDWTLQLEESVHRLPFPLRRRVFPVLQATAAVDGRREFVVVQVFYAGEPAAANAHGTVTGAYTSIERVRELPGSDDGKKQIEWIMGTASDARGILPEFIQAMATPDLVPKDVEFFLSWVVGQRK</sequence>
<evidence type="ECO:0000259" key="1">
    <source>
        <dbReference type="Pfam" id="PF11274"/>
    </source>
</evidence>
<proteinExistence type="predicted"/>
<dbReference type="GeneID" id="30016729"/>
<dbReference type="PANTHER" id="PTHR40370">
    <property type="entry name" value="EXPRESSED PROTEIN"/>
    <property type="match status" value="1"/>
</dbReference>